<feature type="region of interest" description="Disordered" evidence="1">
    <location>
        <begin position="131"/>
        <end position="198"/>
    </location>
</feature>
<dbReference type="EMBL" id="QKUF01000023">
    <property type="protein sequence ID" value="PZW24040.1"/>
    <property type="molecule type" value="Genomic_DNA"/>
</dbReference>
<dbReference type="Proteomes" id="UP000248806">
    <property type="component" value="Unassembled WGS sequence"/>
</dbReference>
<gene>
    <name evidence="2" type="ORF">EI42_04731</name>
</gene>
<feature type="compositionally biased region" description="Basic and acidic residues" evidence="1">
    <location>
        <begin position="141"/>
        <end position="152"/>
    </location>
</feature>
<organism evidence="2 3">
    <name type="scientific">Thermosporothrix hazakensis</name>
    <dbReference type="NCBI Taxonomy" id="644383"/>
    <lineage>
        <taxon>Bacteria</taxon>
        <taxon>Bacillati</taxon>
        <taxon>Chloroflexota</taxon>
        <taxon>Ktedonobacteria</taxon>
        <taxon>Ktedonobacterales</taxon>
        <taxon>Thermosporotrichaceae</taxon>
        <taxon>Thermosporothrix</taxon>
    </lineage>
</organism>
<evidence type="ECO:0000256" key="1">
    <source>
        <dbReference type="SAM" id="MobiDB-lite"/>
    </source>
</evidence>
<name>A0A326U1I0_THEHA</name>
<sequence>MEHSFSLRITRAYPLLSDLFTHRKALTSRVACYRPPPISRSTLFVQEATGASSHKTPYTSIVLACCISSTLTCTGESASLHYKAREQAAILSTESIPANNRSLFSTDEDRHKRKECIVQKEAARRANVLCQKDLSQPGQEKQAKQGKMDSQKHQRYRKVIRSFKPVDRVSTRLGPLSMSDTSGSPTCEGVHLGTRASP</sequence>
<accession>A0A326U1I0</accession>
<evidence type="ECO:0000313" key="3">
    <source>
        <dbReference type="Proteomes" id="UP000248806"/>
    </source>
</evidence>
<evidence type="ECO:0000313" key="2">
    <source>
        <dbReference type="EMBL" id="PZW24040.1"/>
    </source>
</evidence>
<comment type="caution">
    <text evidence="2">The sequence shown here is derived from an EMBL/GenBank/DDBJ whole genome shotgun (WGS) entry which is preliminary data.</text>
</comment>
<keyword evidence="3" id="KW-1185">Reference proteome</keyword>
<reference evidence="2 3" key="1">
    <citation type="submission" date="2018-06" db="EMBL/GenBank/DDBJ databases">
        <title>Genomic Encyclopedia of Archaeal and Bacterial Type Strains, Phase II (KMG-II): from individual species to whole genera.</title>
        <authorList>
            <person name="Goeker M."/>
        </authorList>
    </citation>
    <scope>NUCLEOTIDE SEQUENCE [LARGE SCALE GENOMIC DNA]</scope>
    <source>
        <strain evidence="2 3">ATCC BAA-1881</strain>
    </source>
</reference>
<protein>
    <submittedName>
        <fullName evidence="2">Uncharacterized protein</fullName>
    </submittedName>
</protein>
<proteinExistence type="predicted"/>
<dbReference type="AlphaFoldDB" id="A0A326U1I0"/>